<protein>
    <recommendedName>
        <fullName evidence="3">Formate dehydrogenase</fullName>
    </recommendedName>
</protein>
<evidence type="ECO:0008006" key="3">
    <source>
        <dbReference type="Google" id="ProtNLM"/>
    </source>
</evidence>
<dbReference type="Proteomes" id="UP000243807">
    <property type="component" value="Chromosome"/>
</dbReference>
<dbReference type="AlphaFoldDB" id="A0A1P8UGZ4"/>
<dbReference type="STRING" id="1765967.BW247_08355"/>
<dbReference type="OrthoDB" id="8527650at2"/>
<keyword evidence="2" id="KW-1185">Reference proteome</keyword>
<dbReference type="RefSeq" id="WP_076836747.1">
    <property type="nucleotide sequence ID" value="NZ_CP019434.1"/>
</dbReference>
<proteinExistence type="predicted"/>
<dbReference type="KEGG" id="afy:BW247_08355"/>
<evidence type="ECO:0000313" key="1">
    <source>
        <dbReference type="EMBL" id="APZ43099.1"/>
    </source>
</evidence>
<organism evidence="1 2">
    <name type="scientific">Acidihalobacter ferrooxydans</name>
    <dbReference type="NCBI Taxonomy" id="1765967"/>
    <lineage>
        <taxon>Bacteria</taxon>
        <taxon>Pseudomonadati</taxon>
        <taxon>Pseudomonadota</taxon>
        <taxon>Gammaproteobacteria</taxon>
        <taxon>Chromatiales</taxon>
        <taxon>Ectothiorhodospiraceae</taxon>
        <taxon>Acidihalobacter</taxon>
    </lineage>
</organism>
<dbReference type="InterPro" id="IPR021074">
    <property type="entry name" value="Formate_DH_dsu"/>
</dbReference>
<dbReference type="Pfam" id="PF11390">
    <property type="entry name" value="FdsD"/>
    <property type="match status" value="1"/>
</dbReference>
<reference evidence="1 2" key="1">
    <citation type="submission" date="2017-01" db="EMBL/GenBank/DDBJ databases">
        <title>Draft sequence of Acidihalobacter ferrooxidans strain DSM 14175 (strain V8).</title>
        <authorList>
            <person name="Khaleque H.N."/>
            <person name="Ramsay J.P."/>
            <person name="Murphy R.J.T."/>
            <person name="Kaksonen A.H."/>
            <person name="Boxall N.J."/>
            <person name="Watkin E.L.J."/>
        </authorList>
    </citation>
    <scope>NUCLEOTIDE SEQUENCE [LARGE SCALE GENOMIC DNA]</scope>
    <source>
        <strain evidence="1 2">V8</strain>
    </source>
</reference>
<sequence length="80" mass="9078">MQTEKLVQMANQIAGYFAAYPEERARQSVLDHINASWAPRMRDEMAAYVQQGGSGLHPLARWAAQHLVRPTEDISLVRDQ</sequence>
<evidence type="ECO:0000313" key="2">
    <source>
        <dbReference type="Proteomes" id="UP000243807"/>
    </source>
</evidence>
<dbReference type="EMBL" id="CP019434">
    <property type="protein sequence ID" value="APZ43099.1"/>
    <property type="molecule type" value="Genomic_DNA"/>
</dbReference>
<accession>A0A1P8UGZ4</accession>
<name>A0A1P8UGZ4_9GAMM</name>
<gene>
    <name evidence="1" type="ORF">BW247_08355</name>
</gene>